<reference evidence="1" key="1">
    <citation type="submission" date="2023-01" db="EMBL/GenBank/DDBJ databases">
        <title>Complete genome sequence of Planctobacterium marinum strain Dej080120_11.</title>
        <authorList>
            <person name="Ueki S."/>
            <person name="Maruyama F."/>
        </authorList>
    </citation>
    <scope>NUCLEOTIDE SEQUENCE</scope>
    <source>
        <strain evidence="1">Dej080120_11</strain>
    </source>
</reference>
<gene>
    <name evidence="1" type="ORF">MACH26_03020</name>
</gene>
<keyword evidence="2" id="KW-1185">Reference proteome</keyword>
<dbReference type="Proteomes" id="UP001333710">
    <property type="component" value="Chromosome"/>
</dbReference>
<dbReference type="KEGG" id="pmaw:MACH26_03020"/>
<dbReference type="InterPro" id="IPR043519">
    <property type="entry name" value="NT_sf"/>
</dbReference>
<name>A0AA48HHJ3_9ALTE</name>
<sequence>MKRDKVPLLLRRLQQIAHMLKQHPQGLGLLGLGSTGDQSRMDEYSDLDFFAVVAEDHKYAFIDDLSWLANIAPVAYAFRNTQDGYKLLYGDGVFCEFAVFEAKELQSIPYQSGQFIWRDDSLPESLATPCLSTPEISQDVPFLLGELLTNLYVGLCRYQRGEMCSAQRFVQVYAMDRLISLLDLTLTETDLQKRDPFCIDRRAEQRHRQVAQHLSGFLSDAARLPETVVNMLDFVKQRFPVDSAMEANIRELL</sequence>
<dbReference type="AlphaFoldDB" id="A0AA48HHJ3"/>
<evidence type="ECO:0000313" key="2">
    <source>
        <dbReference type="Proteomes" id="UP001333710"/>
    </source>
</evidence>
<protein>
    <submittedName>
        <fullName evidence="1">Uncharacterized protein</fullName>
    </submittedName>
</protein>
<dbReference type="RefSeq" id="WP_338290621.1">
    <property type="nucleotide sequence ID" value="NZ_AP027272.1"/>
</dbReference>
<dbReference type="Gene3D" id="3.30.460.10">
    <property type="entry name" value="Beta Polymerase, domain 2"/>
    <property type="match status" value="1"/>
</dbReference>
<proteinExistence type="predicted"/>
<dbReference type="EMBL" id="AP027272">
    <property type="protein sequence ID" value="BDX04781.1"/>
    <property type="molecule type" value="Genomic_DNA"/>
</dbReference>
<accession>A0AA48HHJ3</accession>
<organism evidence="1 2">
    <name type="scientific">Planctobacterium marinum</name>
    <dbReference type="NCBI Taxonomy" id="1631968"/>
    <lineage>
        <taxon>Bacteria</taxon>
        <taxon>Pseudomonadati</taxon>
        <taxon>Pseudomonadota</taxon>
        <taxon>Gammaproteobacteria</taxon>
        <taxon>Alteromonadales</taxon>
        <taxon>Alteromonadaceae</taxon>
        <taxon>Planctobacterium</taxon>
    </lineage>
</organism>
<dbReference type="SUPFAM" id="SSF81301">
    <property type="entry name" value="Nucleotidyltransferase"/>
    <property type="match status" value="1"/>
</dbReference>
<evidence type="ECO:0000313" key="1">
    <source>
        <dbReference type="EMBL" id="BDX04781.1"/>
    </source>
</evidence>